<keyword evidence="3" id="KW-0378">Hydrolase</keyword>
<dbReference type="InterPro" id="IPR011249">
    <property type="entry name" value="Metalloenz_LuxS/M16"/>
</dbReference>
<name>A0A1B7TKG2_9ASCO</name>
<dbReference type="OrthoDB" id="10251424at2759"/>
<sequence>MLRSTVLKRSYTNVPLTGAPKVTKVNNITVITKPSVSKVNDISLVYGAGSSAENYYNNGISQVLSGAFIGNGAKEAFSNGIKLSSFVGKEFQTFTASGVDSAKALSLIKDQVLTEGALFKNFEAYKQATAENIAKYEKTDYASIVHEHVHATAFQNTPLSVPTTGTFETISGLKITDATEFFTRSFGPKNLTIVQQGNNTVDHEKFVELVSKINVPNASSELVSVGPSEFIGSEVRLRDDTLPKAWWSIAIEGESASSQNYFVAKVAANVFGSFNLTEPASRKQGSKLVNDVLEYEVIDSFNHFSESYKNTGLWGFAAESSKIASIDEFTHFALKQWNRLTVSVTELEVARAKQALKLEIASNESIESLAGVIGAGAPVLSLEEQFALIDKITASDIKNWASEKVWDQDIAIAGTGQIEDLFDYVKIRNDMSMMRW</sequence>
<dbReference type="SUPFAM" id="SSF63411">
    <property type="entry name" value="LuxS/MPP-like metallohydrolase"/>
    <property type="match status" value="2"/>
</dbReference>
<dbReference type="Proteomes" id="UP000092321">
    <property type="component" value="Unassembled WGS sequence"/>
</dbReference>
<dbReference type="GO" id="GO:0046872">
    <property type="term" value="F:metal ion binding"/>
    <property type="evidence" value="ECO:0007669"/>
    <property type="project" value="InterPro"/>
</dbReference>
<evidence type="ECO:0000259" key="1">
    <source>
        <dbReference type="Pfam" id="PF00675"/>
    </source>
</evidence>
<organism evidence="3 4">
    <name type="scientific">Hanseniaspora valbyensis NRRL Y-1626</name>
    <dbReference type="NCBI Taxonomy" id="766949"/>
    <lineage>
        <taxon>Eukaryota</taxon>
        <taxon>Fungi</taxon>
        <taxon>Dikarya</taxon>
        <taxon>Ascomycota</taxon>
        <taxon>Saccharomycotina</taxon>
        <taxon>Saccharomycetes</taxon>
        <taxon>Saccharomycodales</taxon>
        <taxon>Saccharomycodaceae</taxon>
        <taxon>Hanseniaspora</taxon>
    </lineage>
</organism>
<dbReference type="GO" id="GO:0009060">
    <property type="term" value="P:aerobic respiration"/>
    <property type="evidence" value="ECO:0007669"/>
    <property type="project" value="TreeGrafter"/>
</dbReference>
<keyword evidence="4" id="KW-1185">Reference proteome</keyword>
<evidence type="ECO:0000313" key="3">
    <source>
        <dbReference type="EMBL" id="OBA29222.1"/>
    </source>
</evidence>
<dbReference type="Pfam" id="PF00675">
    <property type="entry name" value="Peptidase_M16"/>
    <property type="match status" value="1"/>
</dbReference>
<dbReference type="Pfam" id="PF05193">
    <property type="entry name" value="Peptidase_M16_C"/>
    <property type="match status" value="1"/>
</dbReference>
<dbReference type="GO" id="GO:0004222">
    <property type="term" value="F:metalloendopeptidase activity"/>
    <property type="evidence" value="ECO:0007669"/>
    <property type="project" value="TreeGrafter"/>
</dbReference>
<proteinExistence type="predicted"/>
<dbReference type="Gene3D" id="3.30.830.10">
    <property type="entry name" value="Metalloenzyme, LuxS/M16 peptidase-like"/>
    <property type="match status" value="2"/>
</dbReference>
<dbReference type="InterPro" id="IPR050361">
    <property type="entry name" value="MPP/UQCRC_Complex"/>
</dbReference>
<feature type="domain" description="Peptidase M16 N-terminal" evidence="1">
    <location>
        <begin position="36"/>
        <end position="166"/>
    </location>
</feature>
<dbReference type="GO" id="GO:0005739">
    <property type="term" value="C:mitochondrion"/>
    <property type="evidence" value="ECO:0007669"/>
    <property type="project" value="TreeGrafter"/>
</dbReference>
<evidence type="ECO:0000259" key="2">
    <source>
        <dbReference type="Pfam" id="PF05193"/>
    </source>
</evidence>
<dbReference type="GO" id="GO:0006627">
    <property type="term" value="P:protein processing involved in protein targeting to mitochondrion"/>
    <property type="evidence" value="ECO:0007669"/>
    <property type="project" value="TreeGrafter"/>
</dbReference>
<dbReference type="EMBL" id="LXPE01000001">
    <property type="protein sequence ID" value="OBA29222.1"/>
    <property type="molecule type" value="Genomic_DNA"/>
</dbReference>
<dbReference type="PANTHER" id="PTHR11851">
    <property type="entry name" value="METALLOPROTEASE"/>
    <property type="match status" value="1"/>
</dbReference>
<reference evidence="4" key="1">
    <citation type="journal article" date="2016" name="Proc. Natl. Acad. Sci. U.S.A.">
        <title>Comparative genomics of biotechnologically important yeasts.</title>
        <authorList>
            <person name="Riley R."/>
            <person name="Haridas S."/>
            <person name="Wolfe K.H."/>
            <person name="Lopes M.R."/>
            <person name="Hittinger C.T."/>
            <person name="Goeker M."/>
            <person name="Salamov A.A."/>
            <person name="Wisecaver J.H."/>
            <person name="Long T.M."/>
            <person name="Calvey C.H."/>
            <person name="Aerts A.L."/>
            <person name="Barry K.W."/>
            <person name="Choi C."/>
            <person name="Clum A."/>
            <person name="Coughlan A.Y."/>
            <person name="Deshpande S."/>
            <person name="Douglass A.P."/>
            <person name="Hanson S.J."/>
            <person name="Klenk H.-P."/>
            <person name="LaButti K.M."/>
            <person name="Lapidus A."/>
            <person name="Lindquist E.A."/>
            <person name="Lipzen A.M."/>
            <person name="Meier-Kolthoff J.P."/>
            <person name="Ohm R.A."/>
            <person name="Otillar R.P."/>
            <person name="Pangilinan J.L."/>
            <person name="Peng Y."/>
            <person name="Rokas A."/>
            <person name="Rosa C.A."/>
            <person name="Scheuner C."/>
            <person name="Sibirny A.A."/>
            <person name="Slot J.C."/>
            <person name="Stielow J.B."/>
            <person name="Sun H."/>
            <person name="Kurtzman C.P."/>
            <person name="Blackwell M."/>
            <person name="Grigoriev I.V."/>
            <person name="Jeffries T.W."/>
        </authorList>
    </citation>
    <scope>NUCLEOTIDE SEQUENCE [LARGE SCALE GENOMIC DNA]</scope>
    <source>
        <strain evidence="4">NRRL Y-1626</strain>
    </source>
</reference>
<evidence type="ECO:0000313" key="4">
    <source>
        <dbReference type="Proteomes" id="UP000092321"/>
    </source>
</evidence>
<protein>
    <submittedName>
        <fullName evidence="3">LuxS/MPP-like metallohydrolase</fullName>
    </submittedName>
</protein>
<dbReference type="PANTHER" id="PTHR11851:SF126">
    <property type="entry name" value="CYTOCHROME B-C1 COMPLEX SUBUNIT 1, MITOCHONDRIAL"/>
    <property type="match status" value="1"/>
</dbReference>
<accession>A0A1B7TKG2</accession>
<feature type="domain" description="Peptidase M16 C-terminal" evidence="2">
    <location>
        <begin position="176"/>
        <end position="356"/>
    </location>
</feature>
<dbReference type="AlphaFoldDB" id="A0A1B7TKG2"/>
<dbReference type="InterPro" id="IPR007863">
    <property type="entry name" value="Peptidase_M16_C"/>
</dbReference>
<dbReference type="InterPro" id="IPR011765">
    <property type="entry name" value="Pept_M16_N"/>
</dbReference>
<comment type="caution">
    <text evidence="3">The sequence shown here is derived from an EMBL/GenBank/DDBJ whole genome shotgun (WGS) entry which is preliminary data.</text>
</comment>
<gene>
    <name evidence="3" type="ORF">HANVADRAFT_20542</name>
</gene>